<feature type="domain" description="Peptidase S9 prolyl oligopeptidase catalytic" evidence="6">
    <location>
        <begin position="492"/>
        <end position="601"/>
    </location>
</feature>
<feature type="compositionally biased region" description="Polar residues" evidence="5">
    <location>
        <begin position="711"/>
        <end position="731"/>
    </location>
</feature>
<reference evidence="7" key="1">
    <citation type="journal article" date="2021" name="Nat. Commun.">
        <title>Genetic determinants of endophytism in the Arabidopsis root mycobiome.</title>
        <authorList>
            <person name="Mesny F."/>
            <person name="Miyauchi S."/>
            <person name="Thiergart T."/>
            <person name="Pickel B."/>
            <person name="Atanasova L."/>
            <person name="Karlsson M."/>
            <person name="Huettel B."/>
            <person name="Barry K.W."/>
            <person name="Haridas S."/>
            <person name="Chen C."/>
            <person name="Bauer D."/>
            <person name="Andreopoulos W."/>
            <person name="Pangilinan J."/>
            <person name="LaButti K."/>
            <person name="Riley R."/>
            <person name="Lipzen A."/>
            <person name="Clum A."/>
            <person name="Drula E."/>
            <person name="Henrissat B."/>
            <person name="Kohler A."/>
            <person name="Grigoriev I.V."/>
            <person name="Martin F.M."/>
            <person name="Hacquard S."/>
        </authorList>
    </citation>
    <scope>NUCLEOTIDE SEQUENCE</scope>
    <source>
        <strain evidence="7">MPI-CAGE-CH-0230</strain>
    </source>
</reference>
<dbReference type="Proteomes" id="UP000756346">
    <property type="component" value="Unassembled WGS sequence"/>
</dbReference>
<accession>A0A9P8YCX2</accession>
<dbReference type="EMBL" id="JAGTJQ010000003">
    <property type="protein sequence ID" value="KAH7035635.1"/>
    <property type="molecule type" value="Genomic_DNA"/>
</dbReference>
<name>A0A9P8YCX2_9PEZI</name>
<keyword evidence="2" id="KW-0732">Signal</keyword>
<dbReference type="SUPFAM" id="SSF53474">
    <property type="entry name" value="alpha/beta-Hydrolases"/>
    <property type="match status" value="1"/>
</dbReference>
<evidence type="ECO:0000256" key="2">
    <source>
        <dbReference type="ARBA" id="ARBA00022729"/>
    </source>
</evidence>
<dbReference type="PANTHER" id="PTHR42776">
    <property type="entry name" value="SERINE PEPTIDASE S9 FAMILY MEMBER"/>
    <property type="match status" value="1"/>
</dbReference>
<comment type="similarity">
    <text evidence="1">Belongs to the peptidase S9C family.</text>
</comment>
<organism evidence="7 8">
    <name type="scientific">Microdochium trichocladiopsis</name>
    <dbReference type="NCBI Taxonomy" id="1682393"/>
    <lineage>
        <taxon>Eukaryota</taxon>
        <taxon>Fungi</taxon>
        <taxon>Dikarya</taxon>
        <taxon>Ascomycota</taxon>
        <taxon>Pezizomycotina</taxon>
        <taxon>Sordariomycetes</taxon>
        <taxon>Xylariomycetidae</taxon>
        <taxon>Xylariales</taxon>
        <taxon>Microdochiaceae</taxon>
        <taxon>Microdochium</taxon>
    </lineage>
</organism>
<feature type="region of interest" description="Disordered" evidence="5">
    <location>
        <begin position="955"/>
        <end position="988"/>
    </location>
</feature>
<dbReference type="GO" id="GO:0004252">
    <property type="term" value="F:serine-type endopeptidase activity"/>
    <property type="evidence" value="ECO:0007669"/>
    <property type="project" value="TreeGrafter"/>
</dbReference>
<dbReference type="GO" id="GO:0006508">
    <property type="term" value="P:proteolysis"/>
    <property type="evidence" value="ECO:0007669"/>
    <property type="project" value="InterPro"/>
</dbReference>
<protein>
    <recommendedName>
        <fullName evidence="4">Dipeptidyl-peptidase V</fullName>
    </recommendedName>
</protein>
<keyword evidence="3" id="KW-0378">Hydrolase</keyword>
<feature type="compositionally biased region" description="Basic residues" evidence="5">
    <location>
        <begin position="780"/>
        <end position="803"/>
    </location>
</feature>
<evidence type="ECO:0000256" key="1">
    <source>
        <dbReference type="ARBA" id="ARBA00010040"/>
    </source>
</evidence>
<dbReference type="AlphaFoldDB" id="A0A9P8YCX2"/>
<dbReference type="SUPFAM" id="SSF82171">
    <property type="entry name" value="DPP6 N-terminal domain-like"/>
    <property type="match status" value="1"/>
</dbReference>
<feature type="region of interest" description="Disordered" evidence="5">
    <location>
        <begin position="757"/>
        <end position="804"/>
    </location>
</feature>
<dbReference type="RefSeq" id="XP_046015728.1">
    <property type="nucleotide sequence ID" value="XM_046163637.1"/>
</dbReference>
<dbReference type="Pfam" id="PF00326">
    <property type="entry name" value="Peptidase_S9"/>
    <property type="match status" value="1"/>
</dbReference>
<feature type="region of interest" description="Disordered" evidence="5">
    <location>
        <begin position="894"/>
        <end position="918"/>
    </location>
</feature>
<dbReference type="PANTHER" id="PTHR42776:SF13">
    <property type="entry name" value="DIPEPTIDYL-PEPTIDASE 5"/>
    <property type="match status" value="1"/>
</dbReference>
<evidence type="ECO:0000259" key="6">
    <source>
        <dbReference type="Pfam" id="PF00326"/>
    </source>
</evidence>
<gene>
    <name evidence="7" type="ORF">B0I36DRAFT_94901</name>
</gene>
<comment type="caution">
    <text evidence="7">The sequence shown here is derived from an EMBL/GenBank/DDBJ whole genome shotgun (WGS) entry which is preliminary data.</text>
</comment>
<evidence type="ECO:0000256" key="3">
    <source>
        <dbReference type="ARBA" id="ARBA00022801"/>
    </source>
</evidence>
<proteinExistence type="inferred from homology"/>
<evidence type="ECO:0000313" key="8">
    <source>
        <dbReference type="Proteomes" id="UP000756346"/>
    </source>
</evidence>
<dbReference type="InterPro" id="IPR029058">
    <property type="entry name" value="AB_hydrolase_fold"/>
</dbReference>
<feature type="region of interest" description="Disordered" evidence="5">
    <location>
        <begin position="626"/>
        <end position="645"/>
    </location>
</feature>
<dbReference type="InterPro" id="IPR001375">
    <property type="entry name" value="Peptidase_S9_cat"/>
</dbReference>
<evidence type="ECO:0000256" key="5">
    <source>
        <dbReference type="SAM" id="MobiDB-lite"/>
    </source>
</evidence>
<evidence type="ECO:0000313" key="7">
    <source>
        <dbReference type="EMBL" id="KAH7035635.1"/>
    </source>
</evidence>
<feature type="compositionally biased region" description="Low complexity" evidence="5">
    <location>
        <begin position="979"/>
        <end position="988"/>
    </location>
</feature>
<dbReference type="GeneID" id="70193183"/>
<dbReference type="OrthoDB" id="416344at2759"/>
<sequence length="1016" mass="110526">MLVEKLTPELLVSTPRRSPAVPCHDGSLAHYTQTTHEVGGVTRKEIRIINIETSNSWVAVDDEKAHDATWFDQDGRHCIVYLKGGELGMTWIMFKDVDRLSDPAVVLGPIPGFTRDLKLKRLRDGSVGIAVVGLTNSDGSLHNPELEKKRLHTARAFESCRTRQWNSCTTSRRLAVWYSSIERDGAFWRLAQPFKNAMRNTDLDLAVPNDNPEPSGFDSYDISERGIVFVASNPSSQDPVRHGLQATVYYTPLYSYTSQHGLDILELRVRSVSPGTCSQPKFNKDGTMIGFIHAPVQCPEDRQIYIKHVHEPSLNAISVSDMVTGHGDQWQSSLVDFCFSPNGHSMYLTARECGRVALFKLELQPHARPRSLLTSSHGSCHGVYPLHADDNERVLVTTSSFVENSLYQVVLVDGPDVEPMPVSSLSRHGAGLGLSRSQVSEIYFEGGEGSRGGDYFCQAHVVRPRDFDPKRHKYPVAILVHDGPTAAWDNCWDTQWNAAVWAEQGYLVVLPNVSGSTGFGLEFSSAVRDSWGGRPFDDLVNLFQHLKQLPGTDMNNAVIAGTGYGGYMMNWIQGQDFGRKFKAIVSHAGVFDVPSYALTSSNQSHGPFSMQFGSFSMPISVESPLLPGSFPAPSPRPQSQLSSQLQYNPEGLERYNPARPDLIFPYMPSGENETWTTPMLLLHGERDHQVPVTESLAAFRVCQSRRPASASAPQLNGRGNDSGLQRHNTTASSGGGGSAYSSGLSHSRHLSMITLPQQHGREPGSLPSSARGTSFDLPPHQHHQHSQRHPHLHPRRPPPKPRSRLVLFPAEGHTIESPENLLEWYRQVFAWTNRWTGITARQAFRDFAGPATTTTTATVTTSAPVTTGVAGGGDGGGGDGGDAAIGITTRPHGTDPAAAAAPSHVHSYQPDNTTRTEADNDLIDMSGLGINYPNIAAYTSSSSYNNINDGTGDLLWTAQPAPRRPGSRGGGPRGEENDAAGASASVAGRVSAAAARPLSMLASLPSSSSPLSFAFR</sequence>
<keyword evidence="8" id="KW-1185">Reference proteome</keyword>
<evidence type="ECO:0000256" key="4">
    <source>
        <dbReference type="ARBA" id="ARBA00032829"/>
    </source>
</evidence>
<dbReference type="Gene3D" id="3.40.50.1820">
    <property type="entry name" value="alpha/beta hydrolase"/>
    <property type="match status" value="1"/>
</dbReference>
<feature type="region of interest" description="Disordered" evidence="5">
    <location>
        <begin position="705"/>
        <end position="745"/>
    </location>
</feature>